<comment type="cofactor">
    <cofactor evidence="1">
        <name>Mg(2+)</name>
        <dbReference type="ChEBI" id="CHEBI:18420"/>
    </cofactor>
</comment>
<dbReference type="InterPro" id="IPR050469">
    <property type="entry name" value="Diguanylate_Cyclase"/>
</dbReference>
<sequence>MEYKYNLAKLQYDKEKVEELITQQSRRVGQVFPKKLEQEFWSKNLERARKHIEKYLWGGVLSYFVFMVVMIPSDYWIIDQQYFVHDFMQTMFALVNGGLCLLALFFFAYFPKLRPYFAHAAMVLKFWAIVSMSWLTMTVETVELQHQAMAILCIIYILGYILTGVKPFHMLVTGVLAAMFTIVLFLGLRVDFDAMVLGRILTGSCVLGYVISHMIFARERMIYLYSMRARISEKIHRIHNSELLHLSQHDELTKISNRRTFDEMMDVFYQQTRLDHTSLSILFIDVDFFKNYNDFYGHQKGDDVIFSIAKSIKGAIRHMDFVARYGGEEFVVLLPETDAHGAYAVASNIFKAIERLEIPHAKSSVSSYVTISLGITVYRGENELSKEELLKIADQALYRAKRLGRNQIYYQSIRASNIA</sequence>
<proteinExistence type="predicted"/>
<dbReference type="EC" id="2.7.7.65" evidence="2"/>
<dbReference type="GO" id="GO:0043709">
    <property type="term" value="P:cell adhesion involved in single-species biofilm formation"/>
    <property type="evidence" value="ECO:0007669"/>
    <property type="project" value="TreeGrafter"/>
</dbReference>
<dbReference type="CDD" id="cd01949">
    <property type="entry name" value="GGDEF"/>
    <property type="match status" value="1"/>
</dbReference>
<dbReference type="AlphaFoldDB" id="A0A4R0ESW7"/>
<dbReference type="OrthoDB" id="9812260at2"/>
<dbReference type="PROSITE" id="PS50887">
    <property type="entry name" value="GGDEF"/>
    <property type="match status" value="1"/>
</dbReference>
<keyword evidence="4" id="KW-1133">Transmembrane helix</keyword>
<feature type="domain" description="GGDEF" evidence="5">
    <location>
        <begin position="277"/>
        <end position="413"/>
    </location>
</feature>
<dbReference type="Pfam" id="PF00990">
    <property type="entry name" value="GGDEF"/>
    <property type="match status" value="1"/>
</dbReference>
<dbReference type="InterPro" id="IPR000160">
    <property type="entry name" value="GGDEF_dom"/>
</dbReference>
<dbReference type="GO" id="GO:0052621">
    <property type="term" value="F:diguanylate cyclase activity"/>
    <property type="evidence" value="ECO:0007669"/>
    <property type="project" value="UniProtKB-EC"/>
</dbReference>
<comment type="catalytic activity">
    <reaction evidence="3">
        <text>2 GTP = 3',3'-c-di-GMP + 2 diphosphate</text>
        <dbReference type="Rhea" id="RHEA:24898"/>
        <dbReference type="ChEBI" id="CHEBI:33019"/>
        <dbReference type="ChEBI" id="CHEBI:37565"/>
        <dbReference type="ChEBI" id="CHEBI:58805"/>
        <dbReference type="EC" id="2.7.7.65"/>
    </reaction>
</comment>
<dbReference type="NCBIfam" id="TIGR00254">
    <property type="entry name" value="GGDEF"/>
    <property type="match status" value="1"/>
</dbReference>
<dbReference type="Gene3D" id="3.30.70.270">
    <property type="match status" value="1"/>
</dbReference>
<feature type="transmembrane region" description="Helical" evidence="4">
    <location>
        <begin position="147"/>
        <end position="163"/>
    </location>
</feature>
<dbReference type="FunFam" id="3.30.70.270:FF:000001">
    <property type="entry name" value="Diguanylate cyclase domain protein"/>
    <property type="match status" value="1"/>
</dbReference>
<name>A0A4R0ESW7_9GAMM</name>
<comment type="caution">
    <text evidence="6">The sequence shown here is derived from an EMBL/GenBank/DDBJ whole genome shotgun (WGS) entry which is preliminary data.</text>
</comment>
<dbReference type="Proteomes" id="UP000291380">
    <property type="component" value="Unassembled WGS sequence"/>
</dbReference>
<dbReference type="InterPro" id="IPR029787">
    <property type="entry name" value="Nucleotide_cyclase"/>
</dbReference>
<keyword evidence="4" id="KW-0812">Transmembrane</keyword>
<keyword evidence="4" id="KW-0472">Membrane</keyword>
<feature type="transmembrane region" description="Helical" evidence="4">
    <location>
        <begin position="90"/>
        <end position="109"/>
    </location>
</feature>
<dbReference type="InterPro" id="IPR043128">
    <property type="entry name" value="Rev_trsase/Diguanyl_cyclase"/>
</dbReference>
<organism evidence="6 7">
    <name type="scientific">Acinetobacter terrae</name>
    <dbReference type="NCBI Taxonomy" id="2731247"/>
    <lineage>
        <taxon>Bacteria</taxon>
        <taxon>Pseudomonadati</taxon>
        <taxon>Pseudomonadota</taxon>
        <taxon>Gammaproteobacteria</taxon>
        <taxon>Moraxellales</taxon>
        <taxon>Moraxellaceae</taxon>
        <taxon>Acinetobacter</taxon>
        <taxon>Acinetobacter Taxon 24</taxon>
    </lineage>
</organism>
<dbReference type="PANTHER" id="PTHR45138:SF9">
    <property type="entry name" value="DIGUANYLATE CYCLASE DGCM-RELATED"/>
    <property type="match status" value="1"/>
</dbReference>
<evidence type="ECO:0000256" key="1">
    <source>
        <dbReference type="ARBA" id="ARBA00001946"/>
    </source>
</evidence>
<gene>
    <name evidence="6" type="ORF">E0H85_01680</name>
</gene>
<evidence type="ECO:0000259" key="5">
    <source>
        <dbReference type="PROSITE" id="PS50887"/>
    </source>
</evidence>
<dbReference type="PANTHER" id="PTHR45138">
    <property type="entry name" value="REGULATORY COMPONENTS OF SENSORY TRANSDUCTION SYSTEM"/>
    <property type="match status" value="1"/>
</dbReference>
<dbReference type="SUPFAM" id="SSF55073">
    <property type="entry name" value="Nucleotide cyclase"/>
    <property type="match status" value="1"/>
</dbReference>
<evidence type="ECO:0000256" key="3">
    <source>
        <dbReference type="ARBA" id="ARBA00034247"/>
    </source>
</evidence>
<feature type="transmembrane region" description="Helical" evidence="4">
    <location>
        <begin position="196"/>
        <end position="217"/>
    </location>
</feature>
<dbReference type="RefSeq" id="WP_131270210.1">
    <property type="nucleotide sequence ID" value="NZ_SJOA01000001.1"/>
</dbReference>
<accession>A0A4R0ESW7</accession>
<dbReference type="GO" id="GO:0005886">
    <property type="term" value="C:plasma membrane"/>
    <property type="evidence" value="ECO:0007669"/>
    <property type="project" value="TreeGrafter"/>
</dbReference>
<feature type="transmembrane region" description="Helical" evidence="4">
    <location>
        <begin position="55"/>
        <end position="78"/>
    </location>
</feature>
<evidence type="ECO:0000256" key="4">
    <source>
        <dbReference type="SAM" id="Phobius"/>
    </source>
</evidence>
<protein>
    <recommendedName>
        <fullName evidence="2">diguanylate cyclase</fullName>
        <ecNumber evidence="2">2.7.7.65</ecNumber>
    </recommendedName>
</protein>
<feature type="transmembrane region" description="Helical" evidence="4">
    <location>
        <begin position="116"/>
        <end position="135"/>
    </location>
</feature>
<dbReference type="GO" id="GO:1902201">
    <property type="term" value="P:negative regulation of bacterial-type flagellum-dependent cell motility"/>
    <property type="evidence" value="ECO:0007669"/>
    <property type="project" value="TreeGrafter"/>
</dbReference>
<evidence type="ECO:0000256" key="2">
    <source>
        <dbReference type="ARBA" id="ARBA00012528"/>
    </source>
</evidence>
<evidence type="ECO:0000313" key="6">
    <source>
        <dbReference type="EMBL" id="TCB62256.1"/>
    </source>
</evidence>
<reference evidence="6 7" key="1">
    <citation type="submission" date="2019-02" db="EMBL/GenBank/DDBJ databases">
        <title>High diversity of culturable Acinetobacter species in natural soil and water ecosystems.</title>
        <authorList>
            <person name="Radolfova-Krizova L."/>
            <person name="Nemec A."/>
        </authorList>
    </citation>
    <scope>NUCLEOTIDE SEQUENCE [LARGE SCALE GENOMIC DNA]</scope>
    <source>
        <strain evidence="6 7">ANC 4281</strain>
    </source>
</reference>
<dbReference type="EMBL" id="SJOA01000001">
    <property type="protein sequence ID" value="TCB62256.1"/>
    <property type="molecule type" value="Genomic_DNA"/>
</dbReference>
<evidence type="ECO:0000313" key="7">
    <source>
        <dbReference type="Proteomes" id="UP000291380"/>
    </source>
</evidence>
<feature type="transmembrane region" description="Helical" evidence="4">
    <location>
        <begin position="170"/>
        <end position="190"/>
    </location>
</feature>
<dbReference type="SMART" id="SM00267">
    <property type="entry name" value="GGDEF"/>
    <property type="match status" value="1"/>
</dbReference>